<reference evidence="1 2" key="1">
    <citation type="journal article" date="2024" name="G3 (Bethesda)">
        <title>Genome assembly of Hibiscus sabdariffa L. provides insights into metabolisms of medicinal natural products.</title>
        <authorList>
            <person name="Kim T."/>
        </authorList>
    </citation>
    <scope>NUCLEOTIDE SEQUENCE [LARGE SCALE GENOMIC DNA]</scope>
    <source>
        <strain evidence="1">TK-2024</strain>
        <tissue evidence="1">Old leaves</tissue>
    </source>
</reference>
<comment type="caution">
    <text evidence="1">The sequence shown here is derived from an EMBL/GenBank/DDBJ whole genome shotgun (WGS) entry which is preliminary data.</text>
</comment>
<organism evidence="1 2">
    <name type="scientific">Hibiscus sabdariffa</name>
    <name type="common">roselle</name>
    <dbReference type="NCBI Taxonomy" id="183260"/>
    <lineage>
        <taxon>Eukaryota</taxon>
        <taxon>Viridiplantae</taxon>
        <taxon>Streptophyta</taxon>
        <taxon>Embryophyta</taxon>
        <taxon>Tracheophyta</taxon>
        <taxon>Spermatophyta</taxon>
        <taxon>Magnoliopsida</taxon>
        <taxon>eudicotyledons</taxon>
        <taxon>Gunneridae</taxon>
        <taxon>Pentapetalae</taxon>
        <taxon>rosids</taxon>
        <taxon>malvids</taxon>
        <taxon>Malvales</taxon>
        <taxon>Malvaceae</taxon>
        <taxon>Malvoideae</taxon>
        <taxon>Hibiscus</taxon>
    </lineage>
</organism>
<sequence length="71" mass="7735">MAMAGGAGLVEAYVIGSFYKEKLEEEQTKSGGNNMVSDAEKETPPPAGCFFWAFKRSRSHKVFSGSKKKSI</sequence>
<evidence type="ECO:0000313" key="1">
    <source>
        <dbReference type="EMBL" id="KAK8552560.1"/>
    </source>
</evidence>
<dbReference type="Proteomes" id="UP001472677">
    <property type="component" value="Unassembled WGS sequence"/>
</dbReference>
<dbReference type="EMBL" id="JBBPBM010000020">
    <property type="protein sequence ID" value="KAK8552560.1"/>
    <property type="molecule type" value="Genomic_DNA"/>
</dbReference>
<gene>
    <name evidence="1" type="ORF">V6N12_041149</name>
</gene>
<name>A0ABR2E5W4_9ROSI</name>
<proteinExistence type="predicted"/>
<evidence type="ECO:0000313" key="2">
    <source>
        <dbReference type="Proteomes" id="UP001472677"/>
    </source>
</evidence>
<protein>
    <submittedName>
        <fullName evidence="1">Uncharacterized protein</fullName>
    </submittedName>
</protein>
<keyword evidence="2" id="KW-1185">Reference proteome</keyword>
<accession>A0ABR2E5W4</accession>